<proteinExistence type="predicted"/>
<sequence>MKEEYRLLCDCSNFFDLHLITSEHYEHDENGICTRLLRFVPKQGMAGNEYSSVKLNQQFYEEHGAPTYYNTHNGTEHNSYNRNGTSHGHHNEDVYDEYGSPTYYNTHNATVNHNYNHTSVSHDHHNENSYEEYNSHAYYNTHEMSHMTRSETTYII</sequence>
<dbReference type="AlphaFoldDB" id="A0AAV2SNF3"/>
<dbReference type="Proteomes" id="UP001497623">
    <property type="component" value="Unassembled WGS sequence"/>
</dbReference>
<organism evidence="1 2">
    <name type="scientific">Meganyctiphanes norvegica</name>
    <name type="common">Northern krill</name>
    <name type="synonym">Thysanopoda norvegica</name>
    <dbReference type="NCBI Taxonomy" id="48144"/>
    <lineage>
        <taxon>Eukaryota</taxon>
        <taxon>Metazoa</taxon>
        <taxon>Ecdysozoa</taxon>
        <taxon>Arthropoda</taxon>
        <taxon>Crustacea</taxon>
        <taxon>Multicrustacea</taxon>
        <taxon>Malacostraca</taxon>
        <taxon>Eumalacostraca</taxon>
        <taxon>Eucarida</taxon>
        <taxon>Euphausiacea</taxon>
        <taxon>Euphausiidae</taxon>
        <taxon>Meganyctiphanes</taxon>
    </lineage>
</organism>
<reference evidence="1 2" key="1">
    <citation type="submission" date="2024-05" db="EMBL/GenBank/DDBJ databases">
        <authorList>
            <person name="Wallberg A."/>
        </authorList>
    </citation>
    <scope>NUCLEOTIDE SEQUENCE [LARGE SCALE GENOMIC DNA]</scope>
</reference>
<evidence type="ECO:0000313" key="1">
    <source>
        <dbReference type="EMBL" id="CAL4216748.1"/>
    </source>
</evidence>
<comment type="caution">
    <text evidence="1">The sequence shown here is derived from an EMBL/GenBank/DDBJ whole genome shotgun (WGS) entry which is preliminary data.</text>
</comment>
<gene>
    <name evidence="1" type="ORF">MNOR_LOCUS38783</name>
</gene>
<evidence type="ECO:0000313" key="2">
    <source>
        <dbReference type="Proteomes" id="UP001497623"/>
    </source>
</evidence>
<protein>
    <submittedName>
        <fullName evidence="1">Uncharacterized protein</fullName>
    </submittedName>
</protein>
<feature type="non-terminal residue" evidence="1">
    <location>
        <position position="156"/>
    </location>
</feature>
<name>A0AAV2SNF3_MEGNR</name>
<accession>A0AAV2SNF3</accession>
<dbReference type="EMBL" id="CAXKWB010092160">
    <property type="protein sequence ID" value="CAL4216748.1"/>
    <property type="molecule type" value="Genomic_DNA"/>
</dbReference>
<keyword evidence="2" id="KW-1185">Reference proteome</keyword>